<accession>A0A9J6FDZ5</accession>
<gene>
    <name evidence="3" type="ORF">HPB48_020126</name>
</gene>
<proteinExistence type="predicted"/>
<feature type="coiled-coil region" evidence="1">
    <location>
        <begin position="33"/>
        <end position="67"/>
    </location>
</feature>
<dbReference type="Proteomes" id="UP000821853">
    <property type="component" value="Chromosome 10"/>
</dbReference>
<name>A0A9J6FDZ5_HAELO</name>
<evidence type="ECO:0000256" key="2">
    <source>
        <dbReference type="SAM" id="MobiDB-lite"/>
    </source>
</evidence>
<feature type="region of interest" description="Disordered" evidence="2">
    <location>
        <begin position="107"/>
        <end position="128"/>
    </location>
</feature>
<evidence type="ECO:0000313" key="3">
    <source>
        <dbReference type="EMBL" id="KAH9364438.1"/>
    </source>
</evidence>
<protein>
    <submittedName>
        <fullName evidence="3">Uncharacterized protein</fullName>
    </submittedName>
</protein>
<comment type="caution">
    <text evidence="3">The sequence shown here is derived from an EMBL/GenBank/DDBJ whole genome shotgun (WGS) entry which is preliminary data.</text>
</comment>
<sequence>MAAPTADNGASGCVRAVPADSPRGEVGVLVKSAAAIQEKLDAAICQIAILNQRISDLERRHNRALENKKHALCHSYRMQLNIAQDEKKRYNHYACLRAAELGQAKEQIEEARARASASGHPSGGPGLD</sequence>
<dbReference type="EMBL" id="JABSTR010000002">
    <property type="protein sequence ID" value="KAH9364438.1"/>
    <property type="molecule type" value="Genomic_DNA"/>
</dbReference>
<keyword evidence="1" id="KW-0175">Coiled coil</keyword>
<reference evidence="3 4" key="1">
    <citation type="journal article" date="2020" name="Cell">
        <title>Large-Scale Comparative Analyses of Tick Genomes Elucidate Their Genetic Diversity and Vector Capacities.</title>
        <authorList>
            <consortium name="Tick Genome and Microbiome Consortium (TIGMIC)"/>
            <person name="Jia N."/>
            <person name="Wang J."/>
            <person name="Shi W."/>
            <person name="Du L."/>
            <person name="Sun Y."/>
            <person name="Zhan W."/>
            <person name="Jiang J.F."/>
            <person name="Wang Q."/>
            <person name="Zhang B."/>
            <person name="Ji P."/>
            <person name="Bell-Sakyi L."/>
            <person name="Cui X.M."/>
            <person name="Yuan T.T."/>
            <person name="Jiang B.G."/>
            <person name="Yang W.F."/>
            <person name="Lam T.T."/>
            <person name="Chang Q.C."/>
            <person name="Ding S.J."/>
            <person name="Wang X.J."/>
            <person name="Zhu J.G."/>
            <person name="Ruan X.D."/>
            <person name="Zhao L."/>
            <person name="Wei J.T."/>
            <person name="Ye R.Z."/>
            <person name="Que T.C."/>
            <person name="Du C.H."/>
            <person name="Zhou Y.H."/>
            <person name="Cheng J.X."/>
            <person name="Dai P.F."/>
            <person name="Guo W.B."/>
            <person name="Han X.H."/>
            <person name="Huang E.J."/>
            <person name="Li L.F."/>
            <person name="Wei W."/>
            <person name="Gao Y.C."/>
            <person name="Liu J.Z."/>
            <person name="Shao H.Z."/>
            <person name="Wang X."/>
            <person name="Wang C.C."/>
            <person name="Yang T.C."/>
            <person name="Huo Q.B."/>
            <person name="Li W."/>
            <person name="Chen H.Y."/>
            <person name="Chen S.E."/>
            <person name="Zhou L.G."/>
            <person name="Ni X.B."/>
            <person name="Tian J.H."/>
            <person name="Sheng Y."/>
            <person name="Liu T."/>
            <person name="Pan Y.S."/>
            <person name="Xia L.Y."/>
            <person name="Li J."/>
            <person name="Zhao F."/>
            <person name="Cao W.C."/>
        </authorList>
    </citation>
    <scope>NUCLEOTIDE SEQUENCE [LARGE SCALE GENOMIC DNA]</scope>
    <source>
        <strain evidence="3">HaeL-2018</strain>
    </source>
</reference>
<evidence type="ECO:0000256" key="1">
    <source>
        <dbReference type="SAM" id="Coils"/>
    </source>
</evidence>
<dbReference type="VEuPathDB" id="VectorBase:HLOH_057766"/>
<evidence type="ECO:0000313" key="4">
    <source>
        <dbReference type="Proteomes" id="UP000821853"/>
    </source>
</evidence>
<dbReference type="AlphaFoldDB" id="A0A9J6FDZ5"/>
<keyword evidence="4" id="KW-1185">Reference proteome</keyword>
<organism evidence="3 4">
    <name type="scientific">Haemaphysalis longicornis</name>
    <name type="common">Bush tick</name>
    <dbReference type="NCBI Taxonomy" id="44386"/>
    <lineage>
        <taxon>Eukaryota</taxon>
        <taxon>Metazoa</taxon>
        <taxon>Ecdysozoa</taxon>
        <taxon>Arthropoda</taxon>
        <taxon>Chelicerata</taxon>
        <taxon>Arachnida</taxon>
        <taxon>Acari</taxon>
        <taxon>Parasitiformes</taxon>
        <taxon>Ixodida</taxon>
        <taxon>Ixodoidea</taxon>
        <taxon>Ixodidae</taxon>
        <taxon>Haemaphysalinae</taxon>
        <taxon>Haemaphysalis</taxon>
    </lineage>
</organism>